<dbReference type="GO" id="GO:0051726">
    <property type="term" value="P:regulation of cell cycle"/>
    <property type="evidence" value="ECO:0007669"/>
    <property type="project" value="TreeGrafter"/>
</dbReference>
<feature type="compositionally biased region" description="Basic and acidic residues" evidence="1">
    <location>
        <begin position="778"/>
        <end position="804"/>
    </location>
</feature>
<evidence type="ECO:0000313" key="2">
    <source>
        <dbReference type="EMBL" id="KAF2719136.1"/>
    </source>
</evidence>
<dbReference type="Proteomes" id="UP000799441">
    <property type="component" value="Unassembled WGS sequence"/>
</dbReference>
<dbReference type="OrthoDB" id="6022054at2759"/>
<feature type="compositionally biased region" description="Polar residues" evidence="1">
    <location>
        <begin position="542"/>
        <end position="558"/>
    </location>
</feature>
<feature type="compositionally biased region" description="Low complexity" evidence="1">
    <location>
        <begin position="952"/>
        <end position="963"/>
    </location>
</feature>
<name>A0A9P4Q646_9PEZI</name>
<dbReference type="PANTHER" id="PTHR15154">
    <property type="entry name" value="HAMARTIN"/>
    <property type="match status" value="1"/>
</dbReference>
<dbReference type="GO" id="GO:0033596">
    <property type="term" value="C:TSC1-TSC2 complex"/>
    <property type="evidence" value="ECO:0007669"/>
    <property type="project" value="TreeGrafter"/>
</dbReference>
<evidence type="ECO:0000256" key="1">
    <source>
        <dbReference type="SAM" id="MobiDB-lite"/>
    </source>
</evidence>
<feature type="region of interest" description="Disordered" evidence="1">
    <location>
        <begin position="772"/>
        <end position="821"/>
    </location>
</feature>
<protein>
    <recommendedName>
        <fullName evidence="4">Hamartin</fullName>
    </recommendedName>
</protein>
<proteinExistence type="predicted"/>
<dbReference type="EMBL" id="MU003815">
    <property type="protein sequence ID" value="KAF2719136.1"/>
    <property type="molecule type" value="Genomic_DNA"/>
</dbReference>
<dbReference type="InterPro" id="IPR007483">
    <property type="entry name" value="Hamartin"/>
</dbReference>
<comment type="caution">
    <text evidence="2">The sequence shown here is derived from an EMBL/GenBank/DDBJ whole genome shotgun (WGS) entry which is preliminary data.</text>
</comment>
<dbReference type="GO" id="GO:0032007">
    <property type="term" value="P:negative regulation of TOR signaling"/>
    <property type="evidence" value="ECO:0007669"/>
    <property type="project" value="TreeGrafter"/>
</dbReference>
<evidence type="ECO:0008006" key="4">
    <source>
        <dbReference type="Google" id="ProtNLM"/>
    </source>
</evidence>
<feature type="compositionally biased region" description="Basic and acidic residues" evidence="1">
    <location>
        <begin position="990"/>
        <end position="999"/>
    </location>
</feature>
<feature type="compositionally biased region" description="Polar residues" evidence="1">
    <location>
        <begin position="494"/>
        <end position="507"/>
    </location>
</feature>
<feature type="compositionally biased region" description="Low complexity" evidence="1">
    <location>
        <begin position="805"/>
        <end position="814"/>
    </location>
</feature>
<feature type="compositionally biased region" description="Polar residues" evidence="1">
    <location>
        <begin position="926"/>
        <end position="937"/>
    </location>
</feature>
<feature type="region of interest" description="Disordered" evidence="1">
    <location>
        <begin position="855"/>
        <end position="890"/>
    </location>
</feature>
<feature type="region of interest" description="Disordered" evidence="1">
    <location>
        <begin position="907"/>
        <end position="1042"/>
    </location>
</feature>
<feature type="compositionally biased region" description="Basic and acidic residues" evidence="1">
    <location>
        <begin position="856"/>
        <end position="874"/>
    </location>
</feature>
<reference evidence="2" key="1">
    <citation type="journal article" date="2020" name="Stud. Mycol.">
        <title>101 Dothideomycetes genomes: a test case for predicting lifestyles and emergence of pathogens.</title>
        <authorList>
            <person name="Haridas S."/>
            <person name="Albert R."/>
            <person name="Binder M."/>
            <person name="Bloem J."/>
            <person name="Labutti K."/>
            <person name="Salamov A."/>
            <person name="Andreopoulos B."/>
            <person name="Baker S."/>
            <person name="Barry K."/>
            <person name="Bills G."/>
            <person name="Bluhm B."/>
            <person name="Cannon C."/>
            <person name="Castanera R."/>
            <person name="Culley D."/>
            <person name="Daum C."/>
            <person name="Ezra D."/>
            <person name="Gonzalez J."/>
            <person name="Henrissat B."/>
            <person name="Kuo A."/>
            <person name="Liang C."/>
            <person name="Lipzen A."/>
            <person name="Lutzoni F."/>
            <person name="Magnuson J."/>
            <person name="Mondo S."/>
            <person name="Nolan M."/>
            <person name="Ohm R."/>
            <person name="Pangilinan J."/>
            <person name="Park H.-J."/>
            <person name="Ramirez L."/>
            <person name="Alfaro M."/>
            <person name="Sun H."/>
            <person name="Tritt A."/>
            <person name="Yoshinaga Y."/>
            <person name="Zwiers L.-H."/>
            <person name="Turgeon B."/>
            <person name="Goodwin S."/>
            <person name="Spatafora J."/>
            <person name="Crous P."/>
            <person name="Grigoriev I."/>
        </authorList>
    </citation>
    <scope>NUCLEOTIDE SEQUENCE</scope>
    <source>
        <strain evidence="2">CBS 116435</strain>
    </source>
</reference>
<organism evidence="2 3">
    <name type="scientific">Polychaeton citri CBS 116435</name>
    <dbReference type="NCBI Taxonomy" id="1314669"/>
    <lineage>
        <taxon>Eukaryota</taxon>
        <taxon>Fungi</taxon>
        <taxon>Dikarya</taxon>
        <taxon>Ascomycota</taxon>
        <taxon>Pezizomycotina</taxon>
        <taxon>Dothideomycetes</taxon>
        <taxon>Dothideomycetidae</taxon>
        <taxon>Capnodiales</taxon>
        <taxon>Capnodiaceae</taxon>
        <taxon>Polychaeton</taxon>
    </lineage>
</organism>
<sequence>MASHSHAEARLSAIIRSHKNADVTGHRTMKEAIKALQGHYQSQAKTLSLPSEVRRLLQTFVEEHDGDVSQERVDKLNDELRTLWEKSVKGHPQKYLTFVGVLKELQPVIGNAKALDWWRLVVKPVICSEGSKQQAHKDALEYLVNSMVYDAEEDDSHYGQEELTKSLCKEMLDLYIEKTTILSDSDPLVAPENGIIAQHVEAILVAFGRKQPKELFHALDELIVRAGTRLQALTLLSSFLRHQAPHLYLVINTPLIEHLLKSLMNDLSITVISVALTSLIMLMPHIPGSLSQHLPRMFLVYSQLVCWEKFSPLSTEMQRSLVTDDRIDVSSSNFTDHGDVGIDPSWERARPKEGVVEADTPELLTYFTYLYGLYPLNLMSYVRKPRRYLKNVNFPGADDFDLDQSVIRARTEQFQQCHLLHPNFFNMTVEDELSDPKWPKMDPADVVGDCHGLCINTKPSLTSPGPPPSGRLPDIPTSFPALTTDAESRHRDNSNLSPSASHASFRTGNGGRETPSTTVSATGDPDSPILKPQAVAHGEFSRPSSQLDRNASIASGPSLSDFPLPGHFIKEKAESIFPSNVAYYEQQVTLLKNELNFEKWHKAQYSEHISQLSRKNIRDATIDAELLNLTNANRALKQQLDHLAKAREITAKDAAMTRKQASSAETYLNERLAKMKTEQEKWRSESDELNRLRTDTKQLRELLVNSESRELNSTHRLETMQRDLDKLQDMQARLDQAKQRLAEYEYREFEFERTQRGTEVLENQLKLLQSRLSNQQDENERMQRAYSDRISELEVPRDTADRSDSSVMSRPSPSTQALIQQANHDSQIKLAQLKKAHIRLLDKFTDLELENQALKSHLEDGSPKPPSRFDDSSDRWMFGQRNDRTSMVPTSLGSAYEAGSFTDLDAFSNSPKIVSKSDPSGRRYQQPLQSPPLSANEATMHDSAGLTWKPPSSHQVSRSVSSRTKGSDSLVTYNRTAPLRPDEAASLDSNDSRGKKEKITPNSEMRVYGRGGAQNIKLKNKDKAEAGEKPSKVSFLRGFSRS</sequence>
<dbReference type="PANTHER" id="PTHR15154:SF2">
    <property type="entry name" value="HAMARTIN"/>
    <property type="match status" value="1"/>
</dbReference>
<dbReference type="AlphaFoldDB" id="A0A9P4Q646"/>
<evidence type="ECO:0000313" key="3">
    <source>
        <dbReference type="Proteomes" id="UP000799441"/>
    </source>
</evidence>
<feature type="compositionally biased region" description="Basic and acidic residues" evidence="1">
    <location>
        <begin position="1019"/>
        <end position="1031"/>
    </location>
</feature>
<gene>
    <name evidence="2" type="ORF">K431DRAFT_229249</name>
</gene>
<dbReference type="Pfam" id="PF04388">
    <property type="entry name" value="Hamartin"/>
    <property type="match status" value="1"/>
</dbReference>
<accession>A0A9P4Q646</accession>
<feature type="region of interest" description="Disordered" evidence="1">
    <location>
        <begin position="458"/>
        <end position="558"/>
    </location>
</feature>
<keyword evidence="3" id="KW-1185">Reference proteome</keyword>